<sequence>MTGAQKEVTNKNRSKKTDETLIVAPLTYLGDVVPIYIYPSIKTSKGRVTARVYKNLPIHRESPPTSVKERTRSLPPITVTVSDDGAPNPPETPPG</sequence>
<name>A0AAV4R7G5_CAEEX</name>
<gene>
    <name evidence="2" type="ORF">CEXT_787121</name>
</gene>
<evidence type="ECO:0000256" key="1">
    <source>
        <dbReference type="SAM" id="MobiDB-lite"/>
    </source>
</evidence>
<keyword evidence="3" id="KW-1185">Reference proteome</keyword>
<accession>A0AAV4R7G5</accession>
<proteinExistence type="predicted"/>
<dbReference type="AlphaFoldDB" id="A0AAV4R7G5"/>
<evidence type="ECO:0000313" key="2">
    <source>
        <dbReference type="EMBL" id="GIY18263.1"/>
    </source>
</evidence>
<protein>
    <submittedName>
        <fullName evidence="2">Uncharacterized protein</fullName>
    </submittedName>
</protein>
<dbReference type="Proteomes" id="UP001054945">
    <property type="component" value="Unassembled WGS sequence"/>
</dbReference>
<dbReference type="EMBL" id="BPLR01007594">
    <property type="protein sequence ID" value="GIY18263.1"/>
    <property type="molecule type" value="Genomic_DNA"/>
</dbReference>
<comment type="caution">
    <text evidence="2">The sequence shown here is derived from an EMBL/GenBank/DDBJ whole genome shotgun (WGS) entry which is preliminary data.</text>
</comment>
<feature type="compositionally biased region" description="Basic and acidic residues" evidence="1">
    <location>
        <begin position="59"/>
        <end position="72"/>
    </location>
</feature>
<feature type="region of interest" description="Disordered" evidence="1">
    <location>
        <begin position="59"/>
        <end position="95"/>
    </location>
</feature>
<organism evidence="2 3">
    <name type="scientific">Caerostris extrusa</name>
    <name type="common">Bark spider</name>
    <name type="synonym">Caerostris bankana</name>
    <dbReference type="NCBI Taxonomy" id="172846"/>
    <lineage>
        <taxon>Eukaryota</taxon>
        <taxon>Metazoa</taxon>
        <taxon>Ecdysozoa</taxon>
        <taxon>Arthropoda</taxon>
        <taxon>Chelicerata</taxon>
        <taxon>Arachnida</taxon>
        <taxon>Araneae</taxon>
        <taxon>Araneomorphae</taxon>
        <taxon>Entelegynae</taxon>
        <taxon>Araneoidea</taxon>
        <taxon>Araneidae</taxon>
        <taxon>Caerostris</taxon>
    </lineage>
</organism>
<reference evidence="2 3" key="1">
    <citation type="submission" date="2021-06" db="EMBL/GenBank/DDBJ databases">
        <title>Caerostris extrusa draft genome.</title>
        <authorList>
            <person name="Kono N."/>
            <person name="Arakawa K."/>
        </authorList>
    </citation>
    <scope>NUCLEOTIDE SEQUENCE [LARGE SCALE GENOMIC DNA]</scope>
</reference>
<evidence type="ECO:0000313" key="3">
    <source>
        <dbReference type="Proteomes" id="UP001054945"/>
    </source>
</evidence>